<reference evidence="2" key="1">
    <citation type="submission" date="2023-10" db="EMBL/GenBank/DDBJ databases">
        <authorList>
            <person name="Chen Y."/>
            <person name="Shah S."/>
            <person name="Dougan E. K."/>
            <person name="Thang M."/>
            <person name="Chan C."/>
        </authorList>
    </citation>
    <scope>NUCLEOTIDE SEQUENCE [LARGE SCALE GENOMIC DNA]</scope>
</reference>
<organism evidence="2 3">
    <name type="scientific">Prorocentrum cordatum</name>
    <dbReference type="NCBI Taxonomy" id="2364126"/>
    <lineage>
        <taxon>Eukaryota</taxon>
        <taxon>Sar</taxon>
        <taxon>Alveolata</taxon>
        <taxon>Dinophyceae</taxon>
        <taxon>Prorocentrales</taxon>
        <taxon>Prorocentraceae</taxon>
        <taxon>Prorocentrum</taxon>
    </lineage>
</organism>
<feature type="compositionally biased region" description="Basic and acidic residues" evidence="1">
    <location>
        <begin position="138"/>
        <end position="159"/>
    </location>
</feature>
<accession>A0ABN9QAH5</accession>
<protein>
    <submittedName>
        <fullName evidence="2">Uncharacterized protein</fullName>
    </submittedName>
</protein>
<sequence length="298" mass="32383">MVSGSRSCTRRRRSSRTFILWMARNVLQEKDKGLGDGGPSDPRERISPRLHMLRYEYKTAKRKAADSAKWASEASAQLSEEARQRIAANRQRALEIKQKKAAEAAAAAPAPAADGAARAAAPPEGGLDMETLWAIEDPPERRQEAQARKRTREEAAFCRDDEEDDVFGFGGGFDADEPVNIREVPKAAQPPRAVPDEEEDVFGFGGGMGEDRHPAPPVAPASGAAAGPRRGRQGLGTRRRAAARGAEEHRGSSGARGPASSSSSGSRPRRPPRLRRRRSRSRRRGMPGISRKRKVPAG</sequence>
<evidence type="ECO:0000313" key="3">
    <source>
        <dbReference type="Proteomes" id="UP001189429"/>
    </source>
</evidence>
<feature type="compositionally biased region" description="Low complexity" evidence="1">
    <location>
        <begin position="252"/>
        <end position="266"/>
    </location>
</feature>
<feature type="compositionally biased region" description="Basic residues" evidence="1">
    <location>
        <begin position="229"/>
        <end position="242"/>
    </location>
</feature>
<comment type="caution">
    <text evidence="2">The sequence shown here is derived from an EMBL/GenBank/DDBJ whole genome shotgun (WGS) entry which is preliminary data.</text>
</comment>
<dbReference type="Proteomes" id="UP001189429">
    <property type="component" value="Unassembled WGS sequence"/>
</dbReference>
<dbReference type="EMBL" id="CAUYUJ010002314">
    <property type="protein sequence ID" value="CAK0800217.1"/>
    <property type="molecule type" value="Genomic_DNA"/>
</dbReference>
<feature type="compositionally biased region" description="Low complexity" evidence="1">
    <location>
        <begin position="71"/>
        <end position="91"/>
    </location>
</feature>
<keyword evidence="3" id="KW-1185">Reference proteome</keyword>
<feature type="compositionally biased region" description="Basic and acidic residues" evidence="1">
    <location>
        <begin position="92"/>
        <end position="102"/>
    </location>
</feature>
<feature type="region of interest" description="Disordered" evidence="1">
    <location>
        <begin position="63"/>
        <end position="298"/>
    </location>
</feature>
<feature type="region of interest" description="Disordered" evidence="1">
    <location>
        <begin position="29"/>
        <end position="49"/>
    </location>
</feature>
<feature type="compositionally biased region" description="Low complexity" evidence="1">
    <location>
        <begin position="103"/>
        <end position="123"/>
    </location>
</feature>
<gene>
    <name evidence="2" type="ORF">PCOR1329_LOCUS8426</name>
</gene>
<feature type="compositionally biased region" description="Basic residues" evidence="1">
    <location>
        <begin position="267"/>
        <end position="298"/>
    </location>
</feature>
<proteinExistence type="predicted"/>
<evidence type="ECO:0000256" key="1">
    <source>
        <dbReference type="SAM" id="MobiDB-lite"/>
    </source>
</evidence>
<name>A0ABN9QAH5_9DINO</name>
<evidence type="ECO:0000313" key="2">
    <source>
        <dbReference type="EMBL" id="CAK0800217.1"/>
    </source>
</evidence>